<evidence type="ECO:0000256" key="1">
    <source>
        <dbReference type="ARBA" id="ARBA00023172"/>
    </source>
</evidence>
<keyword evidence="4" id="KW-1185">Reference proteome</keyword>
<sequence length="170" mass="18777">MPSGRARILDSIASQQKRSSKAAATVVQFLAGTGLRISEAQSLRWRDIEPEAFVLRTAKNDELRRVPLTTAAKEALETLRAMFPSGAQDPVFPMKSPRIALANACKRLGLPHLRIHGLRHIFATRTLEAGVDVPTVAAWLGHQDGGALAMRTYSHMIEKHSDQQIHKVRI</sequence>
<dbReference type="Proteomes" id="UP001476282">
    <property type="component" value="Unassembled WGS sequence"/>
</dbReference>
<feature type="domain" description="Tyr recombinase" evidence="2">
    <location>
        <begin position="1"/>
        <end position="166"/>
    </location>
</feature>
<keyword evidence="1" id="KW-0233">DNA recombination</keyword>
<reference evidence="3 4" key="1">
    <citation type="submission" date="2024-02" db="EMBL/GenBank/DDBJ databases">
        <title>Haloferula sargassicola NBRC 104335.</title>
        <authorList>
            <person name="Ichikawa N."/>
            <person name="Katano-Makiyama Y."/>
            <person name="Hidaka K."/>
        </authorList>
    </citation>
    <scope>NUCLEOTIDE SEQUENCE [LARGE SCALE GENOMIC DNA]</scope>
    <source>
        <strain evidence="3 4">NBRC 104335</strain>
    </source>
</reference>
<dbReference type="InterPro" id="IPR050090">
    <property type="entry name" value="Tyrosine_recombinase_XerCD"/>
</dbReference>
<dbReference type="CDD" id="cd00796">
    <property type="entry name" value="INT_Rci_Hp1_C"/>
    <property type="match status" value="1"/>
</dbReference>
<dbReference type="PROSITE" id="PS51898">
    <property type="entry name" value="TYR_RECOMBINASE"/>
    <property type="match status" value="1"/>
</dbReference>
<evidence type="ECO:0000313" key="4">
    <source>
        <dbReference type="Proteomes" id="UP001476282"/>
    </source>
</evidence>
<organism evidence="3 4">
    <name type="scientific">Haloferula sargassicola</name>
    <dbReference type="NCBI Taxonomy" id="490096"/>
    <lineage>
        <taxon>Bacteria</taxon>
        <taxon>Pseudomonadati</taxon>
        <taxon>Verrucomicrobiota</taxon>
        <taxon>Verrucomicrobiia</taxon>
        <taxon>Verrucomicrobiales</taxon>
        <taxon>Verrucomicrobiaceae</taxon>
        <taxon>Haloferula</taxon>
    </lineage>
</organism>
<evidence type="ECO:0000313" key="3">
    <source>
        <dbReference type="EMBL" id="GAA5483361.1"/>
    </source>
</evidence>
<dbReference type="InterPro" id="IPR013762">
    <property type="entry name" value="Integrase-like_cat_sf"/>
</dbReference>
<gene>
    <name evidence="3" type="primary">xerC_3</name>
    <name evidence="3" type="ORF">Hsar01_02592</name>
</gene>
<dbReference type="EMBL" id="BAABRI010000014">
    <property type="protein sequence ID" value="GAA5483361.1"/>
    <property type="molecule type" value="Genomic_DNA"/>
</dbReference>
<dbReference type="InterPro" id="IPR002104">
    <property type="entry name" value="Integrase_catalytic"/>
</dbReference>
<dbReference type="PANTHER" id="PTHR30349">
    <property type="entry name" value="PHAGE INTEGRASE-RELATED"/>
    <property type="match status" value="1"/>
</dbReference>
<dbReference type="SUPFAM" id="SSF56349">
    <property type="entry name" value="DNA breaking-rejoining enzymes"/>
    <property type="match status" value="1"/>
</dbReference>
<dbReference type="Pfam" id="PF00589">
    <property type="entry name" value="Phage_integrase"/>
    <property type="match status" value="1"/>
</dbReference>
<dbReference type="RefSeq" id="WP_353567472.1">
    <property type="nucleotide sequence ID" value="NZ_BAABRI010000014.1"/>
</dbReference>
<dbReference type="InterPro" id="IPR011010">
    <property type="entry name" value="DNA_brk_join_enz"/>
</dbReference>
<name>A0ABP9USK7_9BACT</name>
<protein>
    <submittedName>
        <fullName evidence="3">Tyrosine recombinase XerC</fullName>
    </submittedName>
</protein>
<accession>A0ABP9USK7</accession>
<comment type="caution">
    <text evidence="3">The sequence shown here is derived from an EMBL/GenBank/DDBJ whole genome shotgun (WGS) entry which is preliminary data.</text>
</comment>
<dbReference type="Gene3D" id="1.10.443.10">
    <property type="entry name" value="Intergrase catalytic core"/>
    <property type="match status" value="1"/>
</dbReference>
<dbReference type="PANTHER" id="PTHR30349:SF94">
    <property type="entry name" value="INTEGRASE_RECOMBINASE HI_1414-RELATED"/>
    <property type="match status" value="1"/>
</dbReference>
<proteinExistence type="predicted"/>
<evidence type="ECO:0000259" key="2">
    <source>
        <dbReference type="PROSITE" id="PS51898"/>
    </source>
</evidence>